<evidence type="ECO:0000313" key="5">
    <source>
        <dbReference type="Proteomes" id="UP000005953"/>
    </source>
</evidence>
<dbReference type="PROSITE" id="PS50110">
    <property type="entry name" value="RESPONSE_REGULATORY"/>
    <property type="match status" value="1"/>
</dbReference>
<dbReference type="Proteomes" id="UP000005953">
    <property type="component" value="Unassembled WGS sequence"/>
</dbReference>
<sequence>MVVTIWRDSASMTLNSLMTNTARAFCGKRVGDDVSQDGHRSQTVWKIMDLSYLKKKKILVVDDFANVRRSVRGQLMDLGIEQVWEAASPDKAMNAVKETRFDLILCDYNLGKGRDGARLLEEWRLKNMIRPDTIFVLITAETARDVVISALEFQPDDYLAKPFTMEVLENRLHRWFERRNTLLPLLVSLEKEDWSAAAQMAKEVIENHPRHRSIAQKAYAEALIQQQDYTAAENFLAGVLDKRYQSWAQTQMYRVDLLQKKYQAAETGLIEVLTRDPNMMDAYEYLVESLIEQDKLEEAQSWLERAVSRSPKNIQRQQKLVHLAQNNQDYRRASTAARDVMNMSAGTMHENIGHYFAYIRNLRTEADAADADERRREITREITSVTRKIHDRFPHDINAHLFGTALAIQNDKQSGSAKHETVLNKLFTDVFDHFEQIEPETALIIVETYYQMERLNDADSLVTQFRKRFADQPDVIRRLDELQAEPVSMASKTEAKQLNLKGIELYKNKDFAGSIRFFQDAMSLSPRHPGIILNLVQSHLLRMKSEGVNPDEVGDCLAIIRRLEYLPKDHYQYERFTKLKSNLESIS</sequence>
<organism evidence="4 5">
    <name type="scientific">Reinekea blandensis MED297</name>
    <dbReference type="NCBI Taxonomy" id="314283"/>
    <lineage>
        <taxon>Bacteria</taxon>
        <taxon>Pseudomonadati</taxon>
        <taxon>Pseudomonadota</taxon>
        <taxon>Gammaproteobacteria</taxon>
        <taxon>Oceanospirillales</taxon>
        <taxon>Saccharospirillaceae</taxon>
        <taxon>Reinekea</taxon>
    </lineage>
</organism>
<dbReference type="Pfam" id="PF13432">
    <property type="entry name" value="TPR_16"/>
    <property type="match status" value="1"/>
</dbReference>
<evidence type="ECO:0000256" key="2">
    <source>
        <dbReference type="PROSITE-ProRule" id="PRU00339"/>
    </source>
</evidence>
<dbReference type="SUPFAM" id="SSF52172">
    <property type="entry name" value="CheY-like"/>
    <property type="match status" value="1"/>
</dbReference>
<feature type="domain" description="Response regulatory" evidence="3">
    <location>
        <begin position="57"/>
        <end position="176"/>
    </location>
</feature>
<dbReference type="InterPro" id="IPR001789">
    <property type="entry name" value="Sig_transdc_resp-reg_receiver"/>
</dbReference>
<feature type="modified residue" description="4-aspartylphosphate" evidence="1">
    <location>
        <position position="107"/>
    </location>
</feature>
<dbReference type="SUPFAM" id="SSF48452">
    <property type="entry name" value="TPR-like"/>
    <property type="match status" value="1"/>
</dbReference>
<dbReference type="AlphaFoldDB" id="A4BBX1"/>
<dbReference type="Pfam" id="PF00072">
    <property type="entry name" value="Response_reg"/>
    <property type="match status" value="1"/>
</dbReference>
<dbReference type="Gene3D" id="3.40.50.2300">
    <property type="match status" value="1"/>
</dbReference>
<dbReference type="PANTHER" id="PTHR43228:SF1">
    <property type="entry name" value="TWO-COMPONENT RESPONSE REGULATOR ARR22"/>
    <property type="match status" value="1"/>
</dbReference>
<comment type="caution">
    <text evidence="4">The sequence shown here is derived from an EMBL/GenBank/DDBJ whole genome shotgun (WGS) entry which is preliminary data.</text>
</comment>
<feature type="repeat" description="TPR" evidence="2">
    <location>
        <begin position="495"/>
        <end position="528"/>
    </location>
</feature>
<evidence type="ECO:0000259" key="3">
    <source>
        <dbReference type="PROSITE" id="PS50110"/>
    </source>
</evidence>
<keyword evidence="1" id="KW-0597">Phosphoprotein</keyword>
<dbReference type="InterPro" id="IPR019734">
    <property type="entry name" value="TPR_rpt"/>
</dbReference>
<proteinExistence type="predicted"/>
<gene>
    <name evidence="4" type="ORF">MED297_01505</name>
</gene>
<dbReference type="HOGENOM" id="CLU_035496_1_0_6"/>
<keyword evidence="2" id="KW-0802">TPR repeat</keyword>
<accession>A4BBX1</accession>
<dbReference type="InterPro" id="IPR011006">
    <property type="entry name" value="CheY-like_superfamily"/>
</dbReference>
<dbReference type="PANTHER" id="PTHR43228">
    <property type="entry name" value="TWO-COMPONENT RESPONSE REGULATOR"/>
    <property type="match status" value="1"/>
</dbReference>
<evidence type="ECO:0000256" key="1">
    <source>
        <dbReference type="PROSITE-ProRule" id="PRU00169"/>
    </source>
</evidence>
<feature type="repeat" description="TPR" evidence="2">
    <location>
        <begin position="280"/>
        <end position="313"/>
    </location>
</feature>
<dbReference type="Gene3D" id="1.25.40.10">
    <property type="entry name" value="Tetratricopeptide repeat domain"/>
    <property type="match status" value="2"/>
</dbReference>
<dbReference type="CDD" id="cd17589">
    <property type="entry name" value="REC_TPR"/>
    <property type="match status" value="1"/>
</dbReference>
<protein>
    <submittedName>
        <fullName evidence="4">CheY-like receiver protein</fullName>
    </submittedName>
</protein>
<dbReference type="EMBL" id="AAOE01000004">
    <property type="protein sequence ID" value="EAR10456.1"/>
    <property type="molecule type" value="Genomic_DNA"/>
</dbReference>
<dbReference type="Pfam" id="PF14559">
    <property type="entry name" value="TPR_19"/>
    <property type="match status" value="1"/>
</dbReference>
<dbReference type="PROSITE" id="PS50005">
    <property type="entry name" value="TPR"/>
    <property type="match status" value="2"/>
</dbReference>
<evidence type="ECO:0000313" key="4">
    <source>
        <dbReference type="EMBL" id="EAR10456.1"/>
    </source>
</evidence>
<reference evidence="4 5" key="1">
    <citation type="submission" date="2006-02" db="EMBL/GenBank/DDBJ databases">
        <authorList>
            <person name="Pinhassi J."/>
            <person name="Pedros-Alio C."/>
            <person name="Ferriera S."/>
            <person name="Johnson J."/>
            <person name="Kravitz S."/>
            <person name="Halpern A."/>
            <person name="Remington K."/>
            <person name="Beeson K."/>
            <person name="Tran B."/>
            <person name="Rogers Y.-H."/>
            <person name="Friedman R."/>
            <person name="Venter J.C."/>
        </authorList>
    </citation>
    <scope>NUCLEOTIDE SEQUENCE [LARGE SCALE GENOMIC DNA]</scope>
    <source>
        <strain evidence="4 5">MED297</strain>
    </source>
</reference>
<dbReference type="GO" id="GO:0000160">
    <property type="term" value="P:phosphorelay signal transduction system"/>
    <property type="evidence" value="ECO:0007669"/>
    <property type="project" value="InterPro"/>
</dbReference>
<dbReference type="SMART" id="SM00028">
    <property type="entry name" value="TPR"/>
    <property type="match status" value="2"/>
</dbReference>
<name>A4BBX1_9GAMM</name>
<dbReference type="SMART" id="SM00448">
    <property type="entry name" value="REC"/>
    <property type="match status" value="1"/>
</dbReference>
<dbReference type="InterPro" id="IPR011990">
    <property type="entry name" value="TPR-like_helical_dom_sf"/>
</dbReference>
<keyword evidence="5" id="KW-1185">Reference proteome</keyword>
<dbReference type="InterPro" id="IPR052048">
    <property type="entry name" value="ST_Response_Regulator"/>
</dbReference>
<dbReference type="STRING" id="314283.MED297_01505"/>